<keyword evidence="1" id="KW-0472">Membrane</keyword>
<gene>
    <name evidence="2" type="ORF">BWK72_00195</name>
</gene>
<dbReference type="Proteomes" id="UP000192505">
    <property type="component" value="Unassembled WGS sequence"/>
</dbReference>
<evidence type="ECO:0000313" key="3">
    <source>
        <dbReference type="Proteomes" id="UP000192505"/>
    </source>
</evidence>
<sequence>MGFLAGFDHVINFLAPAIWLALLLPVLARFLIRNKPPALTLKRLIALHFIVGSGVLVAGLVVFGRDGKMLTYLALVLVLASNQWFWSRR</sequence>
<accession>A0A1W9KYE6</accession>
<feature type="transmembrane region" description="Helical" evidence="1">
    <location>
        <begin position="44"/>
        <end position="63"/>
    </location>
</feature>
<evidence type="ECO:0000313" key="2">
    <source>
        <dbReference type="EMBL" id="OQW89715.1"/>
    </source>
</evidence>
<evidence type="ECO:0000256" key="1">
    <source>
        <dbReference type="SAM" id="Phobius"/>
    </source>
</evidence>
<name>A0A1W9KYE6_9BURK</name>
<dbReference type="AlphaFoldDB" id="A0A1W9KYE6"/>
<keyword evidence="1" id="KW-1133">Transmembrane helix</keyword>
<reference evidence="2 3" key="1">
    <citation type="submission" date="2017-01" db="EMBL/GenBank/DDBJ databases">
        <title>Novel large sulfur bacteria in the metagenomes of groundwater-fed chemosynthetic microbial mats in the Lake Huron basin.</title>
        <authorList>
            <person name="Sharrar A.M."/>
            <person name="Flood B.E."/>
            <person name="Bailey J.V."/>
            <person name="Jones D.S."/>
            <person name="Biddanda B."/>
            <person name="Ruberg S.A."/>
            <person name="Marcus D.N."/>
            <person name="Dick G.J."/>
        </authorList>
    </citation>
    <scope>NUCLEOTIDE SEQUENCE [LARGE SCALE GENOMIC DNA]</scope>
    <source>
        <strain evidence="2">A7</strain>
    </source>
</reference>
<feature type="transmembrane region" description="Helical" evidence="1">
    <location>
        <begin position="69"/>
        <end position="86"/>
    </location>
</feature>
<proteinExistence type="predicted"/>
<comment type="caution">
    <text evidence="2">The sequence shown here is derived from an EMBL/GenBank/DDBJ whole genome shotgun (WGS) entry which is preliminary data.</text>
</comment>
<protein>
    <recommendedName>
        <fullName evidence="4">Transmembrane protein</fullName>
    </recommendedName>
</protein>
<organism evidence="2 3">
    <name type="scientific">Rhodoferax ferrireducens</name>
    <dbReference type="NCBI Taxonomy" id="192843"/>
    <lineage>
        <taxon>Bacteria</taxon>
        <taxon>Pseudomonadati</taxon>
        <taxon>Pseudomonadota</taxon>
        <taxon>Betaproteobacteria</taxon>
        <taxon>Burkholderiales</taxon>
        <taxon>Comamonadaceae</taxon>
        <taxon>Rhodoferax</taxon>
    </lineage>
</organism>
<dbReference type="EMBL" id="MTEI01000001">
    <property type="protein sequence ID" value="OQW89715.1"/>
    <property type="molecule type" value="Genomic_DNA"/>
</dbReference>
<keyword evidence="1" id="KW-0812">Transmembrane</keyword>
<feature type="transmembrane region" description="Helical" evidence="1">
    <location>
        <begin position="13"/>
        <end position="32"/>
    </location>
</feature>
<evidence type="ECO:0008006" key="4">
    <source>
        <dbReference type="Google" id="ProtNLM"/>
    </source>
</evidence>